<evidence type="ECO:0000256" key="1">
    <source>
        <dbReference type="ARBA" id="ARBA00004240"/>
    </source>
</evidence>
<name>A0A8C4QRV4_EPTBU</name>
<sequence>MLLLLLCAALVVLFVLLYLLSPRLPPRAVSLNGAHVVVTGGSSGIGKAIAIECVKRGAFVTLVARNEQKLIDAKEEVEQHLMNEKQVVQCMSLDVSKDFGQVKSVMKQAQEKLGPVDMLVNCAGFSISARFEDFKPEEFRRIMEVNYLGSVYPTLAVIPTMKERRHGRIVFVSSQAGQIGLIGYSAYSASKFALRGLSEALQMEVKPYNIYITVAYPPDTDTPGYQEELKSALEETVLISKTSGIFQAAYVAQVIVRDTMVGKFSSSMGSDGYMLTAVTCGMSPITSVIEALQQVFSMGFFRLISLFYLQSFDGIVRRCMFRRIAEKQSEASLCGSSTSGEKKDH</sequence>
<keyword evidence="7" id="KW-0521">NADP</keyword>
<dbReference type="InterPro" id="IPR036291">
    <property type="entry name" value="NAD(P)-bd_dom_sf"/>
</dbReference>
<keyword evidence="5" id="KW-0547">Nucleotide-binding</keyword>
<dbReference type="CDD" id="cd08939">
    <property type="entry name" value="KDSR-like_SDR_c"/>
    <property type="match status" value="1"/>
</dbReference>
<comment type="catalytic activity">
    <reaction evidence="13">
        <text>sphinganine + NADP(+) = 3-oxosphinganine + NADPH + H(+)</text>
        <dbReference type="Rhea" id="RHEA:22640"/>
        <dbReference type="ChEBI" id="CHEBI:15378"/>
        <dbReference type="ChEBI" id="CHEBI:57783"/>
        <dbReference type="ChEBI" id="CHEBI:57817"/>
        <dbReference type="ChEBI" id="CHEBI:58299"/>
        <dbReference type="ChEBI" id="CHEBI:58349"/>
        <dbReference type="EC" id="1.1.1.102"/>
    </reaction>
    <physiologicalReaction direction="right-to-left" evidence="13">
        <dbReference type="Rhea" id="RHEA:22642"/>
    </physiologicalReaction>
</comment>
<dbReference type="OMA" id="ICGVFEE"/>
<dbReference type="GO" id="GO:0047560">
    <property type="term" value="F:3-dehydrosphinganine reductase activity"/>
    <property type="evidence" value="ECO:0007669"/>
    <property type="project" value="UniProtKB-EC"/>
</dbReference>
<reference evidence="15" key="2">
    <citation type="submission" date="2025-09" db="UniProtKB">
        <authorList>
            <consortium name="Ensembl"/>
        </authorList>
    </citation>
    <scope>IDENTIFICATION</scope>
</reference>
<dbReference type="Proteomes" id="UP000694388">
    <property type="component" value="Unplaced"/>
</dbReference>
<organism evidence="15 16">
    <name type="scientific">Eptatretus burgeri</name>
    <name type="common">Inshore hagfish</name>
    <dbReference type="NCBI Taxonomy" id="7764"/>
    <lineage>
        <taxon>Eukaryota</taxon>
        <taxon>Metazoa</taxon>
        <taxon>Chordata</taxon>
        <taxon>Craniata</taxon>
        <taxon>Vertebrata</taxon>
        <taxon>Cyclostomata</taxon>
        <taxon>Myxini</taxon>
        <taxon>Myxiniformes</taxon>
        <taxon>Myxinidae</taxon>
        <taxon>Eptatretinae</taxon>
        <taxon>Eptatretus</taxon>
    </lineage>
</organism>
<dbReference type="GO" id="GO:0000166">
    <property type="term" value="F:nucleotide binding"/>
    <property type="evidence" value="ECO:0007669"/>
    <property type="project" value="UniProtKB-KW"/>
</dbReference>
<evidence type="ECO:0000313" key="16">
    <source>
        <dbReference type="Proteomes" id="UP000694388"/>
    </source>
</evidence>
<evidence type="ECO:0000256" key="11">
    <source>
        <dbReference type="ARBA" id="ARBA00026112"/>
    </source>
</evidence>
<dbReference type="PROSITE" id="PS00061">
    <property type="entry name" value="ADH_SHORT"/>
    <property type="match status" value="1"/>
</dbReference>
<dbReference type="GO" id="GO:0005789">
    <property type="term" value="C:endoplasmic reticulum membrane"/>
    <property type="evidence" value="ECO:0007669"/>
    <property type="project" value="TreeGrafter"/>
</dbReference>
<dbReference type="SUPFAM" id="SSF51735">
    <property type="entry name" value="NAD(P)-binding Rossmann-fold domains"/>
    <property type="match status" value="1"/>
</dbReference>
<keyword evidence="8" id="KW-0746">Sphingolipid metabolism</keyword>
<protein>
    <recommendedName>
        <fullName evidence="11">3-dehydrosphinganine reductase</fullName>
        <ecNumber evidence="11">1.1.1.102</ecNumber>
    </recommendedName>
</protein>
<dbReference type="AlphaFoldDB" id="A0A8C4QRV4"/>
<evidence type="ECO:0000313" key="15">
    <source>
        <dbReference type="Ensembl" id="ENSEBUP00000019366.1"/>
    </source>
</evidence>
<dbReference type="GeneTree" id="ENSGT00940000156961"/>
<evidence type="ECO:0000256" key="7">
    <source>
        <dbReference type="ARBA" id="ARBA00022857"/>
    </source>
</evidence>
<evidence type="ECO:0000256" key="4">
    <source>
        <dbReference type="ARBA" id="ARBA00006484"/>
    </source>
</evidence>
<dbReference type="InterPro" id="IPR002347">
    <property type="entry name" value="SDR_fam"/>
</dbReference>
<dbReference type="PANTHER" id="PTHR43550:SF3">
    <property type="entry name" value="3-KETODIHYDROSPHINGOSINE REDUCTASE"/>
    <property type="match status" value="1"/>
</dbReference>
<dbReference type="Pfam" id="PF00106">
    <property type="entry name" value="adh_short"/>
    <property type="match status" value="1"/>
</dbReference>
<dbReference type="Ensembl" id="ENSEBUT00000019942.1">
    <property type="protein sequence ID" value="ENSEBUP00000019366.1"/>
    <property type="gene ID" value="ENSEBUG00000012052.1"/>
</dbReference>
<evidence type="ECO:0000256" key="2">
    <source>
        <dbReference type="ARBA" id="ARBA00004760"/>
    </source>
</evidence>
<evidence type="ECO:0000256" key="8">
    <source>
        <dbReference type="ARBA" id="ARBA00022919"/>
    </source>
</evidence>
<evidence type="ECO:0000256" key="9">
    <source>
        <dbReference type="ARBA" id="ARBA00023002"/>
    </source>
</evidence>
<dbReference type="FunFam" id="3.40.50.720:FF:000165">
    <property type="entry name" value="3-ketodihydrosphingosine reductase"/>
    <property type="match status" value="1"/>
</dbReference>
<dbReference type="PRINTS" id="PR00081">
    <property type="entry name" value="GDHRDH"/>
</dbReference>
<keyword evidence="9" id="KW-0560">Oxidoreductase</keyword>
<evidence type="ECO:0000256" key="12">
    <source>
        <dbReference type="ARBA" id="ARBA00044737"/>
    </source>
</evidence>
<keyword evidence="6" id="KW-0256">Endoplasmic reticulum</keyword>
<comment type="pathway">
    <text evidence="3">Sphingolipid metabolism.</text>
</comment>
<comment type="subcellular location">
    <subcellularLocation>
        <location evidence="1">Endoplasmic reticulum</location>
    </subcellularLocation>
</comment>
<dbReference type="EC" id="1.1.1.102" evidence="11"/>
<reference evidence="15" key="1">
    <citation type="submission" date="2025-08" db="UniProtKB">
        <authorList>
            <consortium name="Ensembl"/>
        </authorList>
    </citation>
    <scope>IDENTIFICATION</scope>
</reference>
<comment type="similarity">
    <text evidence="4 14">Belongs to the short-chain dehydrogenases/reductases (SDR) family.</text>
</comment>
<evidence type="ECO:0000256" key="10">
    <source>
        <dbReference type="ARBA" id="ARBA00023098"/>
    </source>
</evidence>
<evidence type="ECO:0000256" key="13">
    <source>
        <dbReference type="ARBA" id="ARBA00048930"/>
    </source>
</evidence>
<dbReference type="InterPro" id="IPR045022">
    <property type="entry name" value="KDSR-like"/>
</dbReference>
<evidence type="ECO:0000256" key="5">
    <source>
        <dbReference type="ARBA" id="ARBA00022741"/>
    </source>
</evidence>
<proteinExistence type="inferred from homology"/>
<dbReference type="GO" id="GO:0006666">
    <property type="term" value="P:3-keto-sphinganine metabolic process"/>
    <property type="evidence" value="ECO:0007669"/>
    <property type="project" value="InterPro"/>
</dbReference>
<dbReference type="PRINTS" id="PR00080">
    <property type="entry name" value="SDRFAMILY"/>
</dbReference>
<comment type="function">
    <text evidence="12">Catalyzes the reduction of 3'-oxosphinganine (3-ketodihydrosphingosine/KDS) to sphinganine (dihydrosphingosine/DHS), the second step of de novo sphingolipid biosynthesis.</text>
</comment>
<accession>A0A8C4QRV4</accession>
<dbReference type="PANTHER" id="PTHR43550">
    <property type="entry name" value="3-KETODIHYDROSPHINGOSINE REDUCTASE"/>
    <property type="match status" value="1"/>
</dbReference>
<keyword evidence="16" id="KW-1185">Reference proteome</keyword>
<keyword evidence="10" id="KW-0443">Lipid metabolism</keyword>
<evidence type="ECO:0000256" key="14">
    <source>
        <dbReference type="RuleBase" id="RU000363"/>
    </source>
</evidence>
<dbReference type="InterPro" id="IPR020904">
    <property type="entry name" value="Sc_DH/Rdtase_CS"/>
</dbReference>
<evidence type="ECO:0000256" key="3">
    <source>
        <dbReference type="ARBA" id="ARBA00004991"/>
    </source>
</evidence>
<evidence type="ECO:0000256" key="6">
    <source>
        <dbReference type="ARBA" id="ARBA00022824"/>
    </source>
</evidence>
<comment type="pathway">
    <text evidence="2">Lipid metabolism; sphingolipid metabolism.</text>
</comment>
<dbReference type="GO" id="GO:0030148">
    <property type="term" value="P:sphingolipid biosynthetic process"/>
    <property type="evidence" value="ECO:0007669"/>
    <property type="project" value="InterPro"/>
</dbReference>
<dbReference type="Gene3D" id="3.40.50.720">
    <property type="entry name" value="NAD(P)-binding Rossmann-like Domain"/>
    <property type="match status" value="1"/>
</dbReference>